<dbReference type="Gene3D" id="1.10.110.10">
    <property type="entry name" value="Plant lipid-transfer and hydrophobic proteins"/>
    <property type="match status" value="1"/>
</dbReference>
<dbReference type="SUPFAM" id="SSF47699">
    <property type="entry name" value="Bifunctional inhibitor/lipid-transfer protein/seed storage 2S albumin"/>
    <property type="match status" value="1"/>
</dbReference>
<dbReference type="OrthoDB" id="1873458at2759"/>
<dbReference type="InParanoid" id="A0A2R6RSW3"/>
<feature type="signal peptide" evidence="4">
    <location>
        <begin position="1"/>
        <end position="29"/>
    </location>
</feature>
<feature type="domain" description="Bifunctional inhibitor/plant lipid transfer protein/seed storage helical" evidence="5">
    <location>
        <begin position="47"/>
        <end position="105"/>
    </location>
</feature>
<dbReference type="AlphaFoldDB" id="A0A2R6RSW3"/>
<reference evidence="7" key="2">
    <citation type="journal article" date="2018" name="BMC Genomics">
        <title>A manually annotated Actinidia chinensis var. chinensis (kiwifruit) genome highlights the challenges associated with draft genomes and gene prediction in plants.</title>
        <authorList>
            <person name="Pilkington S.M."/>
            <person name="Crowhurst R."/>
            <person name="Hilario E."/>
            <person name="Nardozza S."/>
            <person name="Fraser L."/>
            <person name="Peng Y."/>
            <person name="Gunaseelan K."/>
            <person name="Simpson R."/>
            <person name="Tahir J."/>
            <person name="Deroles S.C."/>
            <person name="Templeton K."/>
            <person name="Luo Z."/>
            <person name="Davy M."/>
            <person name="Cheng C."/>
            <person name="McNeilage M."/>
            <person name="Scaglione D."/>
            <person name="Liu Y."/>
            <person name="Zhang Q."/>
            <person name="Datson P."/>
            <person name="De Silva N."/>
            <person name="Gardiner S.E."/>
            <person name="Bassett H."/>
            <person name="Chagne D."/>
            <person name="McCallum J."/>
            <person name="Dzierzon H."/>
            <person name="Deng C."/>
            <person name="Wang Y.Y."/>
            <person name="Barron L."/>
            <person name="Manako K."/>
            <person name="Bowen J."/>
            <person name="Foster T.M."/>
            <person name="Erridge Z.A."/>
            <person name="Tiffin H."/>
            <person name="Waite C.N."/>
            <person name="Davies K.M."/>
            <person name="Grierson E.P."/>
            <person name="Laing W.A."/>
            <person name="Kirk R."/>
            <person name="Chen X."/>
            <person name="Wood M."/>
            <person name="Montefiori M."/>
            <person name="Brummell D.A."/>
            <person name="Schwinn K.E."/>
            <person name="Catanach A."/>
            <person name="Fullerton C."/>
            <person name="Li D."/>
            <person name="Meiyalaghan S."/>
            <person name="Nieuwenhuizen N."/>
            <person name="Read N."/>
            <person name="Prakash R."/>
            <person name="Hunter D."/>
            <person name="Zhang H."/>
            <person name="McKenzie M."/>
            <person name="Knabel M."/>
            <person name="Harris A."/>
            <person name="Allan A.C."/>
            <person name="Gleave A."/>
            <person name="Chen A."/>
            <person name="Janssen B.J."/>
            <person name="Plunkett B."/>
            <person name="Ampomah-Dwamena C."/>
            <person name="Voogd C."/>
            <person name="Leif D."/>
            <person name="Lafferty D."/>
            <person name="Souleyre E.J.F."/>
            <person name="Varkonyi-Gasic E."/>
            <person name="Gambi F."/>
            <person name="Hanley J."/>
            <person name="Yao J.L."/>
            <person name="Cheung J."/>
            <person name="David K.M."/>
            <person name="Warren B."/>
            <person name="Marsh K."/>
            <person name="Snowden K.C."/>
            <person name="Lin-Wang K."/>
            <person name="Brian L."/>
            <person name="Martinez-Sanchez M."/>
            <person name="Wang M."/>
            <person name="Ileperuma N."/>
            <person name="Macnee N."/>
            <person name="Campin R."/>
            <person name="McAtee P."/>
            <person name="Drummond R.S.M."/>
            <person name="Espley R.V."/>
            <person name="Ireland H.S."/>
            <person name="Wu R."/>
            <person name="Atkinson R.G."/>
            <person name="Karunairetnam S."/>
            <person name="Bulley S."/>
            <person name="Chunkath S."/>
            <person name="Hanley Z."/>
            <person name="Storey R."/>
            <person name="Thrimawithana A.H."/>
            <person name="Thomson S."/>
            <person name="David C."/>
            <person name="Testolin R."/>
            <person name="Huang H."/>
            <person name="Hellens R.P."/>
            <person name="Schaffer R.J."/>
        </authorList>
    </citation>
    <scope>NUCLEOTIDE SEQUENCE [LARGE SCALE GENOMIC DNA]</scope>
    <source>
        <strain evidence="7">cv. Red5</strain>
    </source>
</reference>
<dbReference type="EMBL" id="NKQK01000003">
    <property type="protein sequence ID" value="PSS33103.1"/>
    <property type="molecule type" value="Genomic_DNA"/>
</dbReference>
<evidence type="ECO:0000259" key="5">
    <source>
        <dbReference type="SMART" id="SM00499"/>
    </source>
</evidence>
<dbReference type="InterPro" id="IPR016140">
    <property type="entry name" value="Bifunc_inhib/LTP/seed_store"/>
</dbReference>
<evidence type="ECO:0000313" key="6">
    <source>
        <dbReference type="EMBL" id="PSS33103.1"/>
    </source>
</evidence>
<accession>A0A2R6RSW3</accession>
<dbReference type="PANTHER" id="PTHR35501:SF3">
    <property type="entry name" value="PROTEIN YY1"/>
    <property type="match status" value="1"/>
</dbReference>
<keyword evidence="4" id="KW-0732">Signal</keyword>
<proteinExistence type="inferred from homology"/>
<dbReference type="SMART" id="SM00499">
    <property type="entry name" value="AAI"/>
    <property type="match status" value="1"/>
</dbReference>
<organism evidence="6 7">
    <name type="scientific">Actinidia chinensis var. chinensis</name>
    <name type="common">Chinese soft-hair kiwi</name>
    <dbReference type="NCBI Taxonomy" id="1590841"/>
    <lineage>
        <taxon>Eukaryota</taxon>
        <taxon>Viridiplantae</taxon>
        <taxon>Streptophyta</taxon>
        <taxon>Embryophyta</taxon>
        <taxon>Tracheophyta</taxon>
        <taxon>Spermatophyta</taxon>
        <taxon>Magnoliopsida</taxon>
        <taxon>eudicotyledons</taxon>
        <taxon>Gunneridae</taxon>
        <taxon>Pentapetalae</taxon>
        <taxon>asterids</taxon>
        <taxon>Ericales</taxon>
        <taxon>Actinidiaceae</taxon>
        <taxon>Actinidia</taxon>
    </lineage>
</organism>
<keyword evidence="2" id="KW-0964">Secreted</keyword>
<dbReference type="Gramene" id="PSS33103">
    <property type="protein sequence ID" value="PSS33103"/>
    <property type="gene ID" value="CEY00_Acc03489"/>
</dbReference>
<dbReference type="GO" id="GO:0005576">
    <property type="term" value="C:extracellular region"/>
    <property type="evidence" value="ECO:0007669"/>
    <property type="project" value="UniProtKB-SubCell"/>
</dbReference>
<sequence length="106" mass="10955">MAATKSLVSLVSRAMMLFVLVALVAQTHGQPNGPMGQIVVAQQLQSCSAQLGNLNLCAPFVLPGAANPSAECCNALQAVGHECLCNTIRVSTRLPTQCNLSSISCA</sequence>
<dbReference type="InterPro" id="IPR036312">
    <property type="entry name" value="Bifun_inhib/LTP/seed_sf"/>
</dbReference>
<dbReference type="Pfam" id="PF00234">
    <property type="entry name" value="Tryp_alpha_amyl"/>
    <property type="match status" value="1"/>
</dbReference>
<comment type="subcellular location">
    <subcellularLocation>
        <location evidence="1">Secreted</location>
    </subcellularLocation>
</comment>
<dbReference type="Proteomes" id="UP000241394">
    <property type="component" value="Chromosome LG3"/>
</dbReference>
<name>A0A2R6RSW3_ACTCC</name>
<evidence type="ECO:0000256" key="2">
    <source>
        <dbReference type="ARBA" id="ARBA00022525"/>
    </source>
</evidence>
<dbReference type="STRING" id="1590841.A0A2R6RSW3"/>
<feature type="non-terminal residue" evidence="6">
    <location>
        <position position="106"/>
    </location>
</feature>
<gene>
    <name evidence="6" type="ORF">CEY00_Acc03489</name>
</gene>
<evidence type="ECO:0000313" key="7">
    <source>
        <dbReference type="Proteomes" id="UP000241394"/>
    </source>
</evidence>
<comment type="caution">
    <text evidence="6">The sequence shown here is derived from an EMBL/GenBank/DDBJ whole genome shotgun (WGS) entry which is preliminary data.</text>
</comment>
<evidence type="ECO:0000256" key="3">
    <source>
        <dbReference type="ARBA" id="ARBA00038300"/>
    </source>
</evidence>
<reference evidence="6 7" key="1">
    <citation type="submission" date="2017-07" db="EMBL/GenBank/DDBJ databases">
        <title>An improved, manually edited Actinidia chinensis var. chinensis (kiwifruit) genome highlights the challenges associated with draft genomes and gene prediction in plants.</title>
        <authorList>
            <person name="Pilkington S."/>
            <person name="Crowhurst R."/>
            <person name="Hilario E."/>
            <person name="Nardozza S."/>
            <person name="Fraser L."/>
            <person name="Peng Y."/>
            <person name="Gunaseelan K."/>
            <person name="Simpson R."/>
            <person name="Tahir J."/>
            <person name="Deroles S."/>
            <person name="Templeton K."/>
            <person name="Luo Z."/>
            <person name="Davy M."/>
            <person name="Cheng C."/>
            <person name="Mcneilage M."/>
            <person name="Scaglione D."/>
            <person name="Liu Y."/>
            <person name="Zhang Q."/>
            <person name="Datson P."/>
            <person name="De Silva N."/>
            <person name="Gardiner S."/>
            <person name="Bassett H."/>
            <person name="Chagne D."/>
            <person name="Mccallum J."/>
            <person name="Dzierzon H."/>
            <person name="Deng C."/>
            <person name="Wang Y.-Y."/>
            <person name="Barron N."/>
            <person name="Manako K."/>
            <person name="Bowen J."/>
            <person name="Foster T."/>
            <person name="Erridge Z."/>
            <person name="Tiffin H."/>
            <person name="Waite C."/>
            <person name="Davies K."/>
            <person name="Grierson E."/>
            <person name="Laing W."/>
            <person name="Kirk R."/>
            <person name="Chen X."/>
            <person name="Wood M."/>
            <person name="Montefiori M."/>
            <person name="Brummell D."/>
            <person name="Schwinn K."/>
            <person name="Catanach A."/>
            <person name="Fullerton C."/>
            <person name="Li D."/>
            <person name="Meiyalaghan S."/>
            <person name="Nieuwenhuizen N."/>
            <person name="Read N."/>
            <person name="Prakash R."/>
            <person name="Hunter D."/>
            <person name="Zhang H."/>
            <person name="Mckenzie M."/>
            <person name="Knabel M."/>
            <person name="Harris A."/>
            <person name="Allan A."/>
            <person name="Chen A."/>
            <person name="Janssen B."/>
            <person name="Plunkett B."/>
            <person name="Dwamena C."/>
            <person name="Voogd C."/>
            <person name="Leif D."/>
            <person name="Lafferty D."/>
            <person name="Souleyre E."/>
            <person name="Varkonyi-Gasic E."/>
            <person name="Gambi F."/>
            <person name="Hanley J."/>
            <person name="Yao J.-L."/>
            <person name="Cheung J."/>
            <person name="David K."/>
            <person name="Warren B."/>
            <person name="Marsh K."/>
            <person name="Snowden K."/>
            <person name="Lin-Wang K."/>
            <person name="Brian L."/>
            <person name="Martinez-Sanchez M."/>
            <person name="Wang M."/>
            <person name="Ileperuma N."/>
            <person name="Macnee N."/>
            <person name="Campin R."/>
            <person name="Mcatee P."/>
            <person name="Drummond R."/>
            <person name="Espley R."/>
            <person name="Ireland H."/>
            <person name="Wu R."/>
            <person name="Atkinson R."/>
            <person name="Karunairetnam S."/>
            <person name="Bulley S."/>
            <person name="Chunkath S."/>
            <person name="Hanley Z."/>
            <person name="Storey R."/>
            <person name="Thrimawithana A."/>
            <person name="Thomson S."/>
            <person name="David C."/>
            <person name="Testolin R."/>
        </authorList>
    </citation>
    <scope>NUCLEOTIDE SEQUENCE [LARGE SCALE GENOMIC DNA]</scope>
    <source>
        <strain evidence="7">cv. Red5</strain>
        <tissue evidence="6">Young leaf</tissue>
    </source>
</reference>
<comment type="similarity">
    <text evidence="3">Belongs to the A9/FIL1 family.</text>
</comment>
<evidence type="ECO:0000256" key="1">
    <source>
        <dbReference type="ARBA" id="ARBA00004613"/>
    </source>
</evidence>
<keyword evidence="7" id="KW-1185">Reference proteome</keyword>
<feature type="chain" id="PRO_5015340853" evidence="4">
    <location>
        <begin position="30"/>
        <end position="106"/>
    </location>
</feature>
<protein>
    <submittedName>
        <fullName evidence="6">Stamen-specific protein</fullName>
    </submittedName>
</protein>
<evidence type="ECO:0000256" key="4">
    <source>
        <dbReference type="SAM" id="SignalP"/>
    </source>
</evidence>
<dbReference type="PANTHER" id="PTHR35501">
    <property type="entry name" value="PROTEIN YY1"/>
    <property type="match status" value="1"/>
</dbReference>